<dbReference type="PANTHER" id="PTHR35174:SF3">
    <property type="entry name" value="BLL7171 PROTEIN"/>
    <property type="match status" value="1"/>
</dbReference>
<evidence type="ECO:0000256" key="1">
    <source>
        <dbReference type="ARBA" id="ARBA00007689"/>
    </source>
</evidence>
<feature type="domain" description="YCII-related" evidence="2">
    <location>
        <begin position="1"/>
        <end position="107"/>
    </location>
</feature>
<dbReference type="Gene3D" id="3.30.70.1060">
    <property type="entry name" value="Dimeric alpha+beta barrel"/>
    <property type="match status" value="1"/>
</dbReference>
<dbReference type="SUPFAM" id="SSF54909">
    <property type="entry name" value="Dimeric alpha+beta barrel"/>
    <property type="match status" value="1"/>
</dbReference>
<comment type="caution">
    <text evidence="3">The sequence shown here is derived from an EMBL/GenBank/DDBJ whole genome shotgun (WGS) entry which is preliminary data.</text>
</comment>
<sequence>MRYMLWMLDDGTSEPSPSEIRAMPGFQAWERELAERGIEHRGQRLRPPADAVTVRVRGGEILVTDGPFADTKEHIGGYEILDAEDLDQAIEVASAHPSCRVGVEIRPFHAKEHGR</sequence>
<dbReference type="PANTHER" id="PTHR35174">
    <property type="entry name" value="BLL7171 PROTEIN-RELATED"/>
    <property type="match status" value="1"/>
</dbReference>
<organism evidence="3 4">
    <name type="scientific">Actinoplanes aureus</name>
    <dbReference type="NCBI Taxonomy" id="2792083"/>
    <lineage>
        <taxon>Bacteria</taxon>
        <taxon>Bacillati</taxon>
        <taxon>Actinomycetota</taxon>
        <taxon>Actinomycetes</taxon>
        <taxon>Micromonosporales</taxon>
        <taxon>Micromonosporaceae</taxon>
        <taxon>Actinoplanes</taxon>
    </lineage>
</organism>
<dbReference type="Proteomes" id="UP000598146">
    <property type="component" value="Unassembled WGS sequence"/>
</dbReference>
<gene>
    <name evidence="3" type="ORF">I4J89_27100</name>
</gene>
<keyword evidence="4" id="KW-1185">Reference proteome</keyword>
<name>A0A931FZT7_9ACTN</name>
<comment type="similarity">
    <text evidence="1">Belongs to the YciI family.</text>
</comment>
<dbReference type="EMBL" id="JADQTO010000013">
    <property type="protein sequence ID" value="MBG0565125.1"/>
    <property type="molecule type" value="Genomic_DNA"/>
</dbReference>
<dbReference type="InterPro" id="IPR005545">
    <property type="entry name" value="YCII"/>
</dbReference>
<evidence type="ECO:0000259" key="2">
    <source>
        <dbReference type="Pfam" id="PF03795"/>
    </source>
</evidence>
<dbReference type="InterPro" id="IPR011008">
    <property type="entry name" value="Dimeric_a/b-barrel"/>
</dbReference>
<dbReference type="Pfam" id="PF03795">
    <property type="entry name" value="YCII"/>
    <property type="match status" value="1"/>
</dbReference>
<proteinExistence type="inferred from homology"/>
<dbReference type="AlphaFoldDB" id="A0A931FZT7"/>
<accession>A0A931FZT7</accession>
<reference evidence="3" key="1">
    <citation type="submission" date="2020-11" db="EMBL/GenBank/DDBJ databases">
        <title>Isolation and identification of active actinomycetes.</title>
        <authorList>
            <person name="Sun X."/>
        </authorList>
    </citation>
    <scope>NUCLEOTIDE SEQUENCE</scope>
    <source>
        <strain evidence="3">NEAU-A11</strain>
    </source>
</reference>
<protein>
    <submittedName>
        <fullName evidence="3">Transcription initiation protein</fullName>
    </submittedName>
</protein>
<evidence type="ECO:0000313" key="4">
    <source>
        <dbReference type="Proteomes" id="UP000598146"/>
    </source>
</evidence>
<evidence type="ECO:0000313" key="3">
    <source>
        <dbReference type="EMBL" id="MBG0565125.1"/>
    </source>
</evidence>